<evidence type="ECO:0000313" key="4">
    <source>
        <dbReference type="EMBL" id="MBD8034456.1"/>
    </source>
</evidence>
<name>A0ABR8XR84_9BACL</name>
<evidence type="ECO:0000256" key="1">
    <source>
        <dbReference type="ARBA" id="ARBA00003863"/>
    </source>
</evidence>
<keyword evidence="3" id="KW-0238">DNA-binding</keyword>
<gene>
    <name evidence="4" type="ORF">H9632_15400</name>
</gene>
<dbReference type="Proteomes" id="UP000600565">
    <property type="component" value="Unassembled WGS sequence"/>
</dbReference>
<dbReference type="PROSITE" id="PS00304">
    <property type="entry name" value="SASP_1"/>
    <property type="match status" value="1"/>
</dbReference>
<dbReference type="InterPro" id="IPR050847">
    <property type="entry name" value="SASP_DNA-binding"/>
</dbReference>
<dbReference type="PANTHER" id="PTHR36107">
    <property type="entry name" value="SMALL, ACID-SOLUBLE SPORE PROTEIN A"/>
    <property type="match status" value="1"/>
</dbReference>
<keyword evidence="5" id="KW-1185">Reference proteome</keyword>
<comment type="similarity">
    <text evidence="2">Belongs to the alpha/beta-type SASP family.</text>
</comment>
<evidence type="ECO:0000256" key="2">
    <source>
        <dbReference type="ARBA" id="ARBA00005442"/>
    </source>
</evidence>
<dbReference type="EMBL" id="JACSPW010000016">
    <property type="protein sequence ID" value="MBD8034456.1"/>
    <property type="molecule type" value="Genomic_DNA"/>
</dbReference>
<dbReference type="PANTHER" id="PTHR36107:SF1">
    <property type="entry name" value="SMALL, ACID-SOLUBLE SPORE PROTEIN A"/>
    <property type="match status" value="1"/>
</dbReference>
<dbReference type="Gene3D" id="6.10.10.80">
    <property type="entry name" value="Small, acid-soluble spore protein, alpha/beta type-like"/>
    <property type="match status" value="1"/>
</dbReference>
<reference evidence="4 5" key="1">
    <citation type="submission" date="2020-08" db="EMBL/GenBank/DDBJ databases">
        <title>A Genomic Blueprint of the Chicken Gut Microbiome.</title>
        <authorList>
            <person name="Gilroy R."/>
            <person name="Ravi A."/>
            <person name="Getino M."/>
            <person name="Pursley I."/>
            <person name="Horton D.L."/>
            <person name="Alikhan N.-F."/>
            <person name="Baker D."/>
            <person name="Gharbi K."/>
            <person name="Hall N."/>
            <person name="Watson M."/>
            <person name="Adriaenssens E.M."/>
            <person name="Foster-Nyarko E."/>
            <person name="Jarju S."/>
            <person name="Secka A."/>
            <person name="Antonio M."/>
            <person name="Oren A."/>
            <person name="Chaudhuri R."/>
            <person name="La Ragione R.M."/>
            <person name="Hildebrand F."/>
            <person name="Pallen M.J."/>
        </authorList>
    </citation>
    <scope>NUCLEOTIDE SEQUENCE [LARGE SCALE GENOMIC DNA]</scope>
    <source>
        <strain evidence="4 5">Sa1YVA6</strain>
    </source>
</reference>
<comment type="caution">
    <text evidence="4">The sequence shown here is derived from an EMBL/GenBank/DDBJ whole genome shotgun (WGS) entry which is preliminary data.</text>
</comment>
<sequence length="114" mass="13171">MEKGGAIMTQIQNKLEQMKLEIAAEFGIDNYDLIDKGELPSRVNGKIGGEMTKRLIELGKMQLVQMTQRELVPIEIKREEVMKKQLMLPWPEEYHGDLLPIPGHYNSPKNNFYN</sequence>
<accession>A0ABR8XR84</accession>
<comment type="function">
    <text evidence="1">SASP are bound to spore DNA. They are double-stranded DNA-binding proteins that cause DNA to change to an a-like conformation. They protect the DNA backbone from chemical and enzymatic cleavage and are thus involved in dormant spore's high resistance to UV light.</text>
</comment>
<dbReference type="Pfam" id="PF00269">
    <property type="entry name" value="SASP"/>
    <property type="match status" value="1"/>
</dbReference>
<proteinExistence type="inferred from homology"/>
<evidence type="ECO:0000256" key="3">
    <source>
        <dbReference type="ARBA" id="ARBA00023125"/>
    </source>
</evidence>
<protein>
    <submittedName>
        <fullName evidence="4">Alpha/beta-type small acid-soluble spore protein</fullName>
    </submittedName>
</protein>
<dbReference type="InterPro" id="IPR038300">
    <property type="entry name" value="SASP_sf_alpha/beta"/>
</dbReference>
<organism evidence="4 5">
    <name type="scientific">Solibacillus merdavium</name>
    <dbReference type="NCBI Taxonomy" id="2762218"/>
    <lineage>
        <taxon>Bacteria</taxon>
        <taxon>Bacillati</taxon>
        <taxon>Bacillota</taxon>
        <taxon>Bacilli</taxon>
        <taxon>Bacillales</taxon>
        <taxon>Caryophanaceae</taxon>
        <taxon>Solibacillus</taxon>
    </lineage>
</organism>
<evidence type="ECO:0000313" key="5">
    <source>
        <dbReference type="Proteomes" id="UP000600565"/>
    </source>
</evidence>
<dbReference type="InterPro" id="IPR018126">
    <property type="entry name" value="SASP_alpha/beta-type_CS"/>
</dbReference>
<dbReference type="InterPro" id="IPR001448">
    <property type="entry name" value="SASP_alpha/beta-type"/>
</dbReference>